<evidence type="ECO:0000259" key="1">
    <source>
        <dbReference type="PROSITE" id="PS50405"/>
    </source>
</evidence>
<dbReference type="Proteomes" id="UP000270094">
    <property type="component" value="Unassembled WGS sequence"/>
</dbReference>
<dbReference type="InterPro" id="IPR036282">
    <property type="entry name" value="Glutathione-S-Trfase_C_sf"/>
</dbReference>
<dbReference type="Gene3D" id="1.20.1050.10">
    <property type="match status" value="1"/>
</dbReference>
<dbReference type="CDD" id="cd03193">
    <property type="entry name" value="GST_C_Metaxin"/>
    <property type="match status" value="1"/>
</dbReference>
<dbReference type="EMBL" id="UYYB01032231">
    <property type="protein sequence ID" value="VDM73748.1"/>
    <property type="molecule type" value="Genomic_DNA"/>
</dbReference>
<feature type="domain" description="GST C-terminal" evidence="1">
    <location>
        <begin position="1"/>
        <end position="118"/>
    </location>
</feature>
<proteinExistence type="predicted"/>
<dbReference type="OrthoDB" id="5809458at2759"/>
<gene>
    <name evidence="2" type="ORF">SVUK_LOCUS8746</name>
</gene>
<dbReference type="AlphaFoldDB" id="A0A3P7L3F4"/>
<dbReference type="PROSITE" id="PS50405">
    <property type="entry name" value="GST_CTER"/>
    <property type="match status" value="1"/>
</dbReference>
<evidence type="ECO:0000313" key="3">
    <source>
        <dbReference type="Proteomes" id="UP000270094"/>
    </source>
</evidence>
<dbReference type="PANTHER" id="PTHR12289:SF32">
    <property type="entry name" value="GST_C_6 DOMAIN-CONTAINING PROTEIN"/>
    <property type="match status" value="1"/>
</dbReference>
<dbReference type="InterPro" id="IPR010987">
    <property type="entry name" value="Glutathione-S-Trfase_C-like"/>
</dbReference>
<dbReference type="InterPro" id="IPR050931">
    <property type="entry name" value="Mito_Protein_Transport_Metaxin"/>
</dbReference>
<dbReference type="PANTHER" id="PTHR12289">
    <property type="entry name" value="METAXIN RELATED"/>
    <property type="match status" value="1"/>
</dbReference>
<organism evidence="2 3">
    <name type="scientific">Strongylus vulgaris</name>
    <name type="common">Blood worm</name>
    <dbReference type="NCBI Taxonomy" id="40348"/>
    <lineage>
        <taxon>Eukaryota</taxon>
        <taxon>Metazoa</taxon>
        <taxon>Ecdysozoa</taxon>
        <taxon>Nematoda</taxon>
        <taxon>Chromadorea</taxon>
        <taxon>Rhabditida</taxon>
        <taxon>Rhabditina</taxon>
        <taxon>Rhabditomorpha</taxon>
        <taxon>Strongyloidea</taxon>
        <taxon>Strongylidae</taxon>
        <taxon>Strongylus</taxon>
    </lineage>
</organism>
<dbReference type="Pfam" id="PF17171">
    <property type="entry name" value="GST_C_6"/>
    <property type="match status" value="1"/>
</dbReference>
<accession>A0A3P7L3F4</accession>
<sequence>MNFPASLISVAAPVVALLLKGKVIKRIAAGVGLMSKENYDDILKKDFDALKTILGEQKFLFGDSISATDCTVFGHLATTLYVPTANHAKDLLKEQYPTLVEYINRMKDSVFGKEFTLE</sequence>
<reference evidence="2 3" key="1">
    <citation type="submission" date="2018-11" db="EMBL/GenBank/DDBJ databases">
        <authorList>
            <consortium name="Pathogen Informatics"/>
        </authorList>
    </citation>
    <scope>NUCLEOTIDE SEQUENCE [LARGE SCALE GENOMIC DNA]</scope>
</reference>
<name>A0A3P7L3F4_STRVU</name>
<dbReference type="InterPro" id="IPR033468">
    <property type="entry name" value="Metaxin_GST"/>
</dbReference>
<evidence type="ECO:0000313" key="2">
    <source>
        <dbReference type="EMBL" id="VDM73748.1"/>
    </source>
</evidence>
<keyword evidence="3" id="KW-1185">Reference proteome</keyword>
<dbReference type="GO" id="GO:0005737">
    <property type="term" value="C:cytoplasm"/>
    <property type="evidence" value="ECO:0007669"/>
    <property type="project" value="TreeGrafter"/>
</dbReference>
<protein>
    <recommendedName>
        <fullName evidence="1">GST C-terminal domain-containing protein</fullName>
    </recommendedName>
</protein>
<dbReference type="SUPFAM" id="SSF47616">
    <property type="entry name" value="GST C-terminal domain-like"/>
    <property type="match status" value="1"/>
</dbReference>